<protein>
    <recommendedName>
        <fullName evidence="9">Cytochrome P450</fullName>
    </recommendedName>
</protein>
<dbReference type="PANTHER" id="PTHR47582:SF1">
    <property type="entry name" value="P450, PUTATIVE (EUROFUNG)-RELATED"/>
    <property type="match status" value="1"/>
</dbReference>
<evidence type="ECO:0000313" key="7">
    <source>
        <dbReference type="EMBL" id="KAF2137342.1"/>
    </source>
</evidence>
<keyword evidence="5" id="KW-0349">Heme</keyword>
<dbReference type="PRINTS" id="PR00465">
    <property type="entry name" value="EP450IV"/>
</dbReference>
<dbReference type="InterPro" id="IPR002403">
    <property type="entry name" value="Cyt_P450_E_grp-IV"/>
</dbReference>
<dbReference type="Pfam" id="PF00067">
    <property type="entry name" value="p450"/>
    <property type="match status" value="1"/>
</dbReference>
<comment type="cofactor">
    <cofactor evidence="1 5">
        <name>heme</name>
        <dbReference type="ChEBI" id="CHEBI:30413"/>
    </cofactor>
</comment>
<dbReference type="InterPro" id="IPR053007">
    <property type="entry name" value="CYP450_monoxygenase_sec-met"/>
</dbReference>
<dbReference type="RefSeq" id="XP_033393060.1">
    <property type="nucleotide sequence ID" value="XM_033537478.1"/>
</dbReference>
<evidence type="ECO:0000256" key="4">
    <source>
        <dbReference type="ARBA" id="ARBA00023004"/>
    </source>
</evidence>
<evidence type="ECO:0000256" key="3">
    <source>
        <dbReference type="ARBA" id="ARBA00022723"/>
    </source>
</evidence>
<evidence type="ECO:0000313" key="8">
    <source>
        <dbReference type="Proteomes" id="UP000799438"/>
    </source>
</evidence>
<evidence type="ECO:0000256" key="1">
    <source>
        <dbReference type="ARBA" id="ARBA00001971"/>
    </source>
</evidence>
<keyword evidence="6" id="KW-0812">Transmembrane</keyword>
<proteinExistence type="inferred from homology"/>
<feature type="binding site" description="axial binding residue" evidence="5">
    <location>
        <position position="445"/>
    </location>
    <ligand>
        <name>heme</name>
        <dbReference type="ChEBI" id="CHEBI:30413"/>
    </ligand>
    <ligandPart>
        <name>Fe</name>
        <dbReference type="ChEBI" id="CHEBI:18248"/>
    </ligandPart>
</feature>
<keyword evidence="8" id="KW-1185">Reference proteome</keyword>
<dbReference type="Gene3D" id="1.10.630.10">
    <property type="entry name" value="Cytochrome P450"/>
    <property type="match status" value="1"/>
</dbReference>
<keyword evidence="4 5" id="KW-0408">Iron</keyword>
<reference evidence="7" key="1">
    <citation type="journal article" date="2020" name="Stud. Mycol.">
        <title>101 Dothideomycetes genomes: a test case for predicting lifestyles and emergence of pathogens.</title>
        <authorList>
            <person name="Haridas S."/>
            <person name="Albert R."/>
            <person name="Binder M."/>
            <person name="Bloem J."/>
            <person name="Labutti K."/>
            <person name="Salamov A."/>
            <person name="Andreopoulos B."/>
            <person name="Baker S."/>
            <person name="Barry K."/>
            <person name="Bills G."/>
            <person name="Bluhm B."/>
            <person name="Cannon C."/>
            <person name="Castanera R."/>
            <person name="Culley D."/>
            <person name="Daum C."/>
            <person name="Ezra D."/>
            <person name="Gonzalez J."/>
            <person name="Henrissat B."/>
            <person name="Kuo A."/>
            <person name="Liang C."/>
            <person name="Lipzen A."/>
            <person name="Lutzoni F."/>
            <person name="Magnuson J."/>
            <person name="Mondo S."/>
            <person name="Nolan M."/>
            <person name="Ohm R."/>
            <person name="Pangilinan J."/>
            <person name="Park H.-J."/>
            <person name="Ramirez L."/>
            <person name="Alfaro M."/>
            <person name="Sun H."/>
            <person name="Tritt A."/>
            <person name="Yoshinaga Y."/>
            <person name="Zwiers L.-H."/>
            <person name="Turgeon B."/>
            <person name="Goodwin S."/>
            <person name="Spatafora J."/>
            <person name="Crous P."/>
            <person name="Grigoriev I."/>
        </authorList>
    </citation>
    <scope>NUCLEOTIDE SEQUENCE</scope>
    <source>
        <strain evidence="7">CBS 121167</strain>
    </source>
</reference>
<dbReference type="PANTHER" id="PTHR47582">
    <property type="entry name" value="P450, PUTATIVE (EUROFUNG)-RELATED"/>
    <property type="match status" value="1"/>
</dbReference>
<dbReference type="GO" id="GO:0005506">
    <property type="term" value="F:iron ion binding"/>
    <property type="evidence" value="ECO:0007669"/>
    <property type="project" value="InterPro"/>
</dbReference>
<dbReference type="CDD" id="cd11040">
    <property type="entry name" value="CYP7_CYP8-like"/>
    <property type="match status" value="1"/>
</dbReference>
<dbReference type="SUPFAM" id="SSF48264">
    <property type="entry name" value="Cytochrome P450"/>
    <property type="match status" value="1"/>
</dbReference>
<feature type="transmembrane region" description="Helical" evidence="6">
    <location>
        <begin position="15"/>
        <end position="32"/>
    </location>
</feature>
<accession>A0A6A6AZH8</accession>
<sequence>MPQLTRSTQLTPAQLLWLAVALLIASTLWYYLSRKARPTQDEPPQLAPRIPLLGHALGFLQHGSAYLAHLCATHPHLPVFTLDLLALKLYVVNAPSVVGAVQRNARALVFEPVLLAAAGRMAGIKGRGIEVLKAEREDGGVSVSEEVLRNMHKALLGGGLRELNVGTMGALVAAVDGVVGAGSGGEGEGEIDLHAWCREVITAATTDAVYGPMNPYKRREVADAFWDFENGLNVLLLNLYPRLTARKAFLGRETLVAAFQAYYDQDGHQAASALTRGRWEAQHAAGASVEDMARLEAAAGTGILSNTVPTAFWLAFDIFSRAELLAALRAELLEHAVRVDEDGGCVLDLAALRASCPLLTSTFQETLRFHSRGTPTRVVTGEEVVLGQFRLRKGNIVQMPAAAVHRHASMWGASSNSFDAARFMRKDAGVRPTGFLGFGAAPNLCPGRHFAAGEVLVLVALVVLRCDVVPVAKDGKGEWIAPRVNKAAVAASMGPPLEGECVVSVRGREGDQGVRWRVEVGEGEGRFGLVTG</sequence>
<dbReference type="EMBL" id="ML995504">
    <property type="protein sequence ID" value="KAF2137342.1"/>
    <property type="molecule type" value="Genomic_DNA"/>
</dbReference>
<dbReference type="GeneID" id="54294974"/>
<keyword evidence="3 5" id="KW-0479">Metal-binding</keyword>
<keyword evidence="6" id="KW-1133">Transmembrane helix</keyword>
<dbReference type="AlphaFoldDB" id="A0A6A6AZH8"/>
<name>A0A6A6AZH8_9PEZI</name>
<evidence type="ECO:0008006" key="9">
    <source>
        <dbReference type="Google" id="ProtNLM"/>
    </source>
</evidence>
<comment type="similarity">
    <text evidence="2">Belongs to the cytochrome P450 family.</text>
</comment>
<keyword evidence="6" id="KW-0472">Membrane</keyword>
<evidence type="ECO:0000256" key="5">
    <source>
        <dbReference type="PIRSR" id="PIRSR602403-1"/>
    </source>
</evidence>
<dbReference type="GO" id="GO:0016705">
    <property type="term" value="F:oxidoreductase activity, acting on paired donors, with incorporation or reduction of molecular oxygen"/>
    <property type="evidence" value="ECO:0007669"/>
    <property type="project" value="InterPro"/>
</dbReference>
<evidence type="ECO:0000256" key="6">
    <source>
        <dbReference type="SAM" id="Phobius"/>
    </source>
</evidence>
<dbReference type="Proteomes" id="UP000799438">
    <property type="component" value="Unassembled WGS sequence"/>
</dbReference>
<dbReference type="GO" id="GO:0020037">
    <property type="term" value="F:heme binding"/>
    <property type="evidence" value="ECO:0007669"/>
    <property type="project" value="InterPro"/>
</dbReference>
<dbReference type="InterPro" id="IPR001128">
    <property type="entry name" value="Cyt_P450"/>
</dbReference>
<evidence type="ECO:0000256" key="2">
    <source>
        <dbReference type="ARBA" id="ARBA00010617"/>
    </source>
</evidence>
<dbReference type="InterPro" id="IPR036396">
    <property type="entry name" value="Cyt_P450_sf"/>
</dbReference>
<dbReference type="GO" id="GO:0004497">
    <property type="term" value="F:monooxygenase activity"/>
    <property type="evidence" value="ECO:0007669"/>
    <property type="project" value="InterPro"/>
</dbReference>
<gene>
    <name evidence="7" type="ORF">K452DRAFT_236043</name>
</gene>
<organism evidence="7 8">
    <name type="scientific">Aplosporella prunicola CBS 121167</name>
    <dbReference type="NCBI Taxonomy" id="1176127"/>
    <lineage>
        <taxon>Eukaryota</taxon>
        <taxon>Fungi</taxon>
        <taxon>Dikarya</taxon>
        <taxon>Ascomycota</taxon>
        <taxon>Pezizomycotina</taxon>
        <taxon>Dothideomycetes</taxon>
        <taxon>Dothideomycetes incertae sedis</taxon>
        <taxon>Botryosphaeriales</taxon>
        <taxon>Aplosporellaceae</taxon>
        <taxon>Aplosporella</taxon>
    </lineage>
</organism>
<dbReference type="OrthoDB" id="1470350at2759"/>